<gene>
    <name evidence="2" type="ORF">OOU_Y34scaffold00502g20</name>
</gene>
<evidence type="ECO:0000256" key="1">
    <source>
        <dbReference type="SAM" id="MobiDB-lite"/>
    </source>
</evidence>
<dbReference type="EMBL" id="JH793063">
    <property type="protein sequence ID" value="ELQ39344.1"/>
    <property type="molecule type" value="Genomic_DNA"/>
</dbReference>
<sequence>MVGGGAGLRAYTSPPKHTRLDAASSATAQRSLDGRDACWTGSSLRRPNFSSLSEDGRAVLLPSELDLDDFAISLFVCLGGAGMDGEAWLMVLREPSVSSDAAGRREQRGRACAIQTRE</sequence>
<feature type="region of interest" description="Disordered" evidence="1">
    <location>
        <begin position="99"/>
        <end position="118"/>
    </location>
</feature>
<feature type="region of interest" description="Disordered" evidence="1">
    <location>
        <begin position="1"/>
        <end position="32"/>
    </location>
</feature>
<name>A0AA97NZU1_PYRO3</name>
<protein>
    <submittedName>
        <fullName evidence="2">Uncharacterized protein</fullName>
    </submittedName>
</protein>
<accession>A0AA97NZU1</accession>
<proteinExistence type="predicted"/>
<organism evidence="2">
    <name type="scientific">Pyricularia oryzae (strain Y34)</name>
    <name type="common">Rice blast fungus</name>
    <name type="synonym">Magnaporthe oryzae</name>
    <dbReference type="NCBI Taxonomy" id="1143189"/>
    <lineage>
        <taxon>Eukaryota</taxon>
        <taxon>Fungi</taxon>
        <taxon>Dikarya</taxon>
        <taxon>Ascomycota</taxon>
        <taxon>Pezizomycotina</taxon>
        <taxon>Sordariomycetes</taxon>
        <taxon>Sordariomycetidae</taxon>
        <taxon>Magnaporthales</taxon>
        <taxon>Pyriculariaceae</taxon>
        <taxon>Pyricularia</taxon>
    </lineage>
</organism>
<reference evidence="2" key="1">
    <citation type="journal article" date="2012" name="PLoS Genet.">
        <title>Comparative analysis of the genomes of two field isolates of the rice blast fungus Magnaporthe oryzae.</title>
        <authorList>
            <person name="Xue M."/>
            <person name="Yang J."/>
            <person name="Li Z."/>
            <person name="Hu S."/>
            <person name="Yao N."/>
            <person name="Dean R.A."/>
            <person name="Zhao W."/>
            <person name="Shen M."/>
            <person name="Zhang H."/>
            <person name="Li C."/>
            <person name="Liu L."/>
            <person name="Cao L."/>
            <person name="Xu X."/>
            <person name="Xing Y."/>
            <person name="Hsiang T."/>
            <person name="Zhang Z."/>
            <person name="Xu J.R."/>
            <person name="Peng Y.L."/>
        </authorList>
    </citation>
    <scope>NUCLEOTIDE SEQUENCE</scope>
    <source>
        <strain evidence="2">Y34</strain>
    </source>
</reference>
<dbReference type="Proteomes" id="UP000011086">
    <property type="component" value="Unassembled WGS sequence"/>
</dbReference>
<dbReference type="AlphaFoldDB" id="A0AA97NZU1"/>
<evidence type="ECO:0000313" key="2">
    <source>
        <dbReference type="EMBL" id="ELQ39344.1"/>
    </source>
</evidence>